<dbReference type="GO" id="GO:0004697">
    <property type="term" value="F:diacylglycerol-dependent serine/threonine kinase activity"/>
    <property type="evidence" value="ECO:0007669"/>
    <property type="project" value="UniProtKB-EC"/>
</dbReference>
<accession>A0A7M7MY35</accession>
<evidence type="ECO:0000256" key="9">
    <source>
        <dbReference type="ARBA" id="ARBA00022771"/>
    </source>
</evidence>
<dbReference type="EnsemblMetazoa" id="XM_030972466">
    <property type="protein sequence ID" value="XP_030828326"/>
    <property type="gene ID" value="LOC582463"/>
</dbReference>
<dbReference type="InterPro" id="IPR000961">
    <property type="entry name" value="AGC-kinase_C"/>
</dbReference>
<dbReference type="FunFam" id="1.10.510.10:FF:000150">
    <property type="entry name" value="Protein kinase C, theta"/>
    <property type="match status" value="1"/>
</dbReference>
<feature type="domain" description="Protein kinase" evidence="19">
    <location>
        <begin position="370"/>
        <end position="624"/>
    </location>
</feature>
<feature type="domain" description="Phorbol-ester/DAG-type" evidence="20">
    <location>
        <begin position="173"/>
        <end position="224"/>
    </location>
</feature>
<dbReference type="InterPro" id="IPR011009">
    <property type="entry name" value="Kinase-like_dom_sf"/>
</dbReference>
<evidence type="ECO:0000256" key="3">
    <source>
        <dbReference type="ARBA" id="ARBA00022527"/>
    </source>
</evidence>
<dbReference type="GO" id="GO:0004674">
    <property type="term" value="F:protein serine/threonine kinase activity"/>
    <property type="evidence" value="ECO:0000318"/>
    <property type="project" value="GO_Central"/>
</dbReference>
<evidence type="ECO:0000256" key="1">
    <source>
        <dbReference type="ARBA" id="ARBA00005490"/>
    </source>
</evidence>
<evidence type="ECO:0000256" key="10">
    <source>
        <dbReference type="ARBA" id="ARBA00022777"/>
    </source>
</evidence>
<dbReference type="AlphaFoldDB" id="A0A7M7MY35"/>
<evidence type="ECO:0000313" key="23">
    <source>
        <dbReference type="Proteomes" id="UP000007110"/>
    </source>
</evidence>
<dbReference type="PROSITE" id="PS50081">
    <property type="entry name" value="ZF_DAG_PE_2"/>
    <property type="match status" value="2"/>
</dbReference>
<feature type="binding site" evidence="17 18">
    <location>
        <position position="399"/>
    </location>
    <ligand>
        <name>ATP</name>
        <dbReference type="ChEBI" id="CHEBI:30616"/>
    </ligand>
</feature>
<dbReference type="PROSITE" id="PS00479">
    <property type="entry name" value="ZF_DAG_PE_1"/>
    <property type="match status" value="1"/>
</dbReference>
<dbReference type="Gene3D" id="1.10.510.10">
    <property type="entry name" value="Transferase(Phosphotransferase) domain 1"/>
    <property type="match status" value="1"/>
</dbReference>
<dbReference type="PIRSF" id="PIRSF000551">
    <property type="entry name" value="PKC_delta"/>
    <property type="match status" value="1"/>
</dbReference>
<dbReference type="InterPro" id="IPR014376">
    <property type="entry name" value="Prot_kin_PKC_delta"/>
</dbReference>
<dbReference type="GO" id="GO:0005737">
    <property type="term" value="C:cytoplasm"/>
    <property type="evidence" value="ECO:0000318"/>
    <property type="project" value="GO_Central"/>
</dbReference>
<evidence type="ECO:0000256" key="5">
    <source>
        <dbReference type="ARBA" id="ARBA00022679"/>
    </source>
</evidence>
<evidence type="ECO:0000256" key="17">
    <source>
        <dbReference type="PIRSR" id="PIRSR000551-51"/>
    </source>
</evidence>
<evidence type="ECO:0000256" key="2">
    <source>
        <dbReference type="ARBA" id="ARBA00012429"/>
    </source>
</evidence>
<evidence type="ECO:0000256" key="16">
    <source>
        <dbReference type="PIRSR" id="PIRSR000551-50"/>
    </source>
</evidence>
<evidence type="ECO:0000259" key="20">
    <source>
        <dbReference type="PROSITE" id="PS50081"/>
    </source>
</evidence>
<keyword evidence="8 15" id="KW-0547">Nucleotide-binding</keyword>
<keyword evidence="12 15" id="KW-0067">ATP-binding</keyword>
<keyword evidence="23" id="KW-1185">Reference proteome</keyword>
<dbReference type="RefSeq" id="XP_030828326.1">
    <property type="nucleotide sequence ID" value="XM_030972466.1"/>
</dbReference>
<name>A0A7M7MY35_STRPU</name>
<keyword evidence="11" id="KW-0862">Zinc</keyword>
<comment type="catalytic activity">
    <reaction evidence="13 15">
        <text>L-threonyl-[protein] + ATP = O-phospho-L-threonyl-[protein] + ADP + H(+)</text>
        <dbReference type="Rhea" id="RHEA:46608"/>
        <dbReference type="Rhea" id="RHEA-COMP:11060"/>
        <dbReference type="Rhea" id="RHEA-COMP:11605"/>
        <dbReference type="ChEBI" id="CHEBI:15378"/>
        <dbReference type="ChEBI" id="CHEBI:30013"/>
        <dbReference type="ChEBI" id="CHEBI:30616"/>
        <dbReference type="ChEBI" id="CHEBI:61977"/>
        <dbReference type="ChEBI" id="CHEBI:456216"/>
        <dbReference type="EC" id="2.7.11.13"/>
    </reaction>
</comment>
<dbReference type="InParanoid" id="A0A7M7MY35"/>
<dbReference type="SMART" id="SM00133">
    <property type="entry name" value="S_TK_X"/>
    <property type="match status" value="1"/>
</dbReference>
<comment type="similarity">
    <text evidence="1 15">Belongs to the protein kinase superfamily. AGC Ser/Thr protein kinase family. PKC subfamily.</text>
</comment>
<keyword evidence="10 15" id="KW-0418">Kinase</keyword>
<keyword evidence="3 15" id="KW-0723">Serine/threonine-protein kinase</keyword>
<proteinExistence type="inferred from homology"/>
<dbReference type="SUPFAM" id="SSF57889">
    <property type="entry name" value="Cysteine-rich domain"/>
    <property type="match status" value="2"/>
</dbReference>
<dbReference type="Pfam" id="PF21494">
    <property type="entry name" value="PKC_C2"/>
    <property type="match status" value="1"/>
</dbReference>
<dbReference type="FunFam" id="3.30.200.20:FF:000360">
    <property type="entry name" value="Protein kinase C"/>
    <property type="match status" value="1"/>
</dbReference>
<feature type="domain" description="Phorbol-ester/DAG-type" evidence="20">
    <location>
        <begin position="246"/>
        <end position="296"/>
    </location>
</feature>
<dbReference type="SUPFAM" id="SSF49562">
    <property type="entry name" value="C2 domain (Calcium/lipid-binding domain, CaLB)"/>
    <property type="match status" value="1"/>
</dbReference>
<keyword evidence="5 15" id="KW-0808">Transferase</keyword>
<feature type="active site" description="Proton acceptor" evidence="16">
    <location>
        <position position="494"/>
    </location>
</feature>
<sequence>MVFLRVRVLQVDSKEIELPGSVLFDPFVAVNVKESVKDANGQTQLRQKRKTAFVEWNKCFDSHLYDGRVIQVIVYNRPESYLAEANYKVNELAAMCGMDGRIETKWLDLMPYGRLQVQLRCFPEEGGGGDPMNSVRSTVSHHNSDMDKKDDTTGLLTKRRVAIRKAKVHEHRGHKFTPHYFRTPAYCSYCNEFIWGLVGTQGYRCMECELSVHKRCFNQVLGKCPGTGVNSTETKKLKERFNINMPHRFKVNNYKSPTFCDHCGTMLYGLFRQGVKCEVCNVNVHHKCKNNVPNLCGVNQRLLSEALSSIEITKSMKDKKLPPGAGNGKHGYVPDDDEDLDEAVYEPLWTTDGGPPDRPVAVQKYSIDDFMLQKVLGKGSFGKVMLAEQKGTKKYFAIKALKKEVVLEDDDIECTMVERHVLGLAWAHPFLTHLYCTFQSKEHLFFVMEYLNGGDLMFHIQSSLRFEEKRARFYAAEIICGLQFLHKRGIIYRDLKLDNVLLDRDGHIKIADFGMCKQNITGETKASTFCGTPDYIAPEILKGQKYAASVDWWSFGVLLYEMLIGQSPFHGEDEDQLFDCILHDAPHFPRWLTKDAHSCLIQLLERTPEVRLGVKGDVRAHQFFKSIDFEKLERRELPPPFKPKIKSDGDASNFDPEFTMEKVALSPTDTSMLSSINQRQFRGFSFTNPTMAEK</sequence>
<dbReference type="EC" id="2.7.11.13" evidence="2 15"/>
<dbReference type="PROSITE" id="PS50011">
    <property type="entry name" value="PROTEIN_KINASE_DOM"/>
    <property type="match status" value="1"/>
</dbReference>
<dbReference type="InterPro" id="IPR008271">
    <property type="entry name" value="Ser/Thr_kinase_AS"/>
</dbReference>
<dbReference type="FunCoup" id="A0A7M7MY35">
    <property type="interactions" value="201"/>
</dbReference>
<dbReference type="GeneID" id="582463"/>
<evidence type="ECO:0000256" key="13">
    <source>
        <dbReference type="ARBA" id="ARBA00047272"/>
    </source>
</evidence>
<dbReference type="GO" id="GO:0008270">
    <property type="term" value="F:zinc ion binding"/>
    <property type="evidence" value="ECO:0007669"/>
    <property type="project" value="UniProtKB-KW"/>
</dbReference>
<evidence type="ECO:0000256" key="6">
    <source>
        <dbReference type="ARBA" id="ARBA00022723"/>
    </source>
</evidence>
<reference evidence="22" key="2">
    <citation type="submission" date="2021-01" db="UniProtKB">
        <authorList>
            <consortium name="EnsemblMetazoa"/>
        </authorList>
    </citation>
    <scope>IDENTIFICATION</scope>
</reference>
<dbReference type="SMART" id="SM00109">
    <property type="entry name" value="C1"/>
    <property type="match status" value="2"/>
</dbReference>
<evidence type="ECO:0000256" key="4">
    <source>
        <dbReference type="ARBA" id="ARBA00022553"/>
    </source>
</evidence>
<dbReference type="Pfam" id="PF00069">
    <property type="entry name" value="Pkinase"/>
    <property type="match status" value="1"/>
</dbReference>
<protein>
    <recommendedName>
        <fullName evidence="2 15">Protein kinase C</fullName>
        <ecNumber evidence="2 15">2.7.11.13</ecNumber>
    </recommendedName>
</protein>
<dbReference type="PANTHER" id="PTHR24351">
    <property type="entry name" value="RIBOSOMAL PROTEIN S6 KINASE"/>
    <property type="match status" value="1"/>
</dbReference>
<dbReference type="GO" id="GO:0005634">
    <property type="term" value="C:nucleus"/>
    <property type="evidence" value="ECO:0000318"/>
    <property type="project" value="GO_Central"/>
</dbReference>
<dbReference type="Pfam" id="PF00130">
    <property type="entry name" value="C1_1"/>
    <property type="match status" value="2"/>
</dbReference>
<evidence type="ECO:0000256" key="11">
    <source>
        <dbReference type="ARBA" id="ARBA00022833"/>
    </source>
</evidence>
<dbReference type="Pfam" id="PF00433">
    <property type="entry name" value="Pkinase_C"/>
    <property type="match status" value="1"/>
</dbReference>
<feature type="binding site" evidence="17">
    <location>
        <begin position="376"/>
        <end position="384"/>
    </location>
    <ligand>
        <name>ATP</name>
        <dbReference type="ChEBI" id="CHEBI:30616"/>
    </ligand>
</feature>
<feature type="domain" description="AGC-kinase C-terminal" evidence="21">
    <location>
        <begin position="625"/>
        <end position="694"/>
    </location>
</feature>
<dbReference type="Gene3D" id="3.30.60.20">
    <property type="match status" value="2"/>
</dbReference>
<evidence type="ECO:0000256" key="7">
    <source>
        <dbReference type="ARBA" id="ARBA00022737"/>
    </source>
</evidence>
<keyword evidence="7" id="KW-0677">Repeat</keyword>
<keyword evidence="6" id="KW-0479">Metal-binding</keyword>
<reference evidence="23" key="1">
    <citation type="submission" date="2015-02" db="EMBL/GenBank/DDBJ databases">
        <title>Genome sequencing for Strongylocentrotus purpuratus.</title>
        <authorList>
            <person name="Murali S."/>
            <person name="Liu Y."/>
            <person name="Vee V."/>
            <person name="English A."/>
            <person name="Wang M."/>
            <person name="Skinner E."/>
            <person name="Han Y."/>
            <person name="Muzny D.M."/>
            <person name="Worley K.C."/>
            <person name="Gibbs R.A."/>
        </authorList>
    </citation>
    <scope>NUCLEOTIDE SEQUENCE</scope>
</reference>
<dbReference type="Gene3D" id="2.60.40.150">
    <property type="entry name" value="C2 domain"/>
    <property type="match status" value="1"/>
</dbReference>
<evidence type="ECO:0000256" key="8">
    <source>
        <dbReference type="ARBA" id="ARBA00022741"/>
    </source>
</evidence>
<dbReference type="InterPro" id="IPR017892">
    <property type="entry name" value="Pkinase_C"/>
</dbReference>
<dbReference type="InterPro" id="IPR017441">
    <property type="entry name" value="Protein_kinase_ATP_BS"/>
</dbReference>
<dbReference type="SUPFAM" id="SSF56112">
    <property type="entry name" value="Protein kinase-like (PK-like)"/>
    <property type="match status" value="1"/>
</dbReference>
<dbReference type="PROSITE" id="PS00107">
    <property type="entry name" value="PROTEIN_KINASE_ATP"/>
    <property type="match status" value="1"/>
</dbReference>
<keyword evidence="9" id="KW-0863">Zinc-finger</keyword>
<dbReference type="Gene3D" id="3.30.200.20">
    <property type="entry name" value="Phosphorylase Kinase, domain 1"/>
    <property type="match status" value="1"/>
</dbReference>
<dbReference type="CDD" id="cd20837">
    <property type="entry name" value="C1_nPKC_theta-like_rpt2"/>
    <property type="match status" value="1"/>
</dbReference>
<dbReference type="PROSITE" id="PS00108">
    <property type="entry name" value="PROTEIN_KINASE_ST"/>
    <property type="match status" value="1"/>
</dbReference>
<dbReference type="InterPro" id="IPR000719">
    <property type="entry name" value="Prot_kinase_dom"/>
</dbReference>
<dbReference type="GO" id="GO:0005524">
    <property type="term" value="F:ATP binding"/>
    <property type="evidence" value="ECO:0007669"/>
    <property type="project" value="UniProtKB-UniRule"/>
</dbReference>
<dbReference type="SMART" id="SM00220">
    <property type="entry name" value="S_TKc"/>
    <property type="match status" value="1"/>
</dbReference>
<evidence type="ECO:0000256" key="12">
    <source>
        <dbReference type="ARBA" id="ARBA00022840"/>
    </source>
</evidence>
<dbReference type="PROSITE" id="PS51285">
    <property type="entry name" value="AGC_KINASE_CTER"/>
    <property type="match status" value="1"/>
</dbReference>
<comment type="catalytic activity">
    <reaction evidence="14">
        <text>L-seryl-[protein] + ATP = O-phospho-L-seryl-[protein] + ADP + H(+)</text>
        <dbReference type="Rhea" id="RHEA:17989"/>
        <dbReference type="Rhea" id="RHEA-COMP:9863"/>
        <dbReference type="Rhea" id="RHEA-COMP:11604"/>
        <dbReference type="ChEBI" id="CHEBI:15378"/>
        <dbReference type="ChEBI" id="CHEBI:29999"/>
        <dbReference type="ChEBI" id="CHEBI:30616"/>
        <dbReference type="ChEBI" id="CHEBI:83421"/>
        <dbReference type="ChEBI" id="CHEBI:456216"/>
        <dbReference type="EC" id="2.7.11.13"/>
    </reaction>
</comment>
<dbReference type="PRINTS" id="PR00008">
    <property type="entry name" value="DAGPEDOMAIN"/>
</dbReference>
<evidence type="ECO:0000256" key="18">
    <source>
        <dbReference type="PROSITE-ProRule" id="PRU10141"/>
    </source>
</evidence>
<evidence type="ECO:0000256" key="14">
    <source>
        <dbReference type="ARBA" id="ARBA00047470"/>
    </source>
</evidence>
<evidence type="ECO:0000259" key="19">
    <source>
        <dbReference type="PROSITE" id="PS50011"/>
    </source>
</evidence>
<dbReference type="InterPro" id="IPR035892">
    <property type="entry name" value="C2_domain_sf"/>
</dbReference>
<evidence type="ECO:0000313" key="22">
    <source>
        <dbReference type="EnsemblMetazoa" id="XP_030828326"/>
    </source>
</evidence>
<dbReference type="FunFam" id="3.30.60.20:FF:000003">
    <property type="entry name" value="Protein kinase C delta"/>
    <property type="match status" value="1"/>
</dbReference>
<keyword evidence="4" id="KW-0597">Phosphoprotein</keyword>
<dbReference type="InterPro" id="IPR020454">
    <property type="entry name" value="DAG/PE-bd"/>
</dbReference>
<dbReference type="OrthoDB" id="63267at2759"/>
<dbReference type="KEGG" id="spu:582463"/>
<dbReference type="Proteomes" id="UP000007110">
    <property type="component" value="Unassembled WGS sequence"/>
</dbReference>
<dbReference type="InterPro" id="IPR046349">
    <property type="entry name" value="C1-like_sf"/>
</dbReference>
<evidence type="ECO:0000256" key="15">
    <source>
        <dbReference type="PIRNR" id="PIRNR000551"/>
    </source>
</evidence>
<evidence type="ECO:0000259" key="21">
    <source>
        <dbReference type="PROSITE" id="PS51285"/>
    </source>
</evidence>
<dbReference type="InterPro" id="IPR002219">
    <property type="entry name" value="PKC_DAG/PE"/>
</dbReference>
<organism evidence="22 23">
    <name type="scientific">Strongylocentrotus purpuratus</name>
    <name type="common">Purple sea urchin</name>
    <dbReference type="NCBI Taxonomy" id="7668"/>
    <lineage>
        <taxon>Eukaryota</taxon>
        <taxon>Metazoa</taxon>
        <taxon>Echinodermata</taxon>
        <taxon>Eleutherozoa</taxon>
        <taxon>Echinozoa</taxon>
        <taxon>Echinoidea</taxon>
        <taxon>Euechinoidea</taxon>
        <taxon>Echinacea</taxon>
        <taxon>Camarodonta</taxon>
        <taxon>Echinidea</taxon>
        <taxon>Strongylocentrotidae</taxon>
        <taxon>Strongylocentrotus</taxon>
    </lineage>
</organism>
<dbReference type="CDD" id="cd05592">
    <property type="entry name" value="STKc_nPKC_theta_like"/>
    <property type="match status" value="1"/>
</dbReference>
<dbReference type="OMA" id="ETHYLEW"/>